<evidence type="ECO:0000256" key="6">
    <source>
        <dbReference type="ARBA" id="ARBA00023295"/>
    </source>
</evidence>
<dbReference type="PRINTS" id="PR00750">
    <property type="entry name" value="BETAAMYLASE"/>
</dbReference>
<dbReference type="Pfam" id="PF01373">
    <property type="entry name" value="Glyco_hydro_14"/>
    <property type="match status" value="1"/>
</dbReference>
<organism evidence="9">
    <name type="scientific">Arcella intermedia</name>
    <dbReference type="NCBI Taxonomy" id="1963864"/>
    <lineage>
        <taxon>Eukaryota</taxon>
        <taxon>Amoebozoa</taxon>
        <taxon>Tubulinea</taxon>
        <taxon>Elardia</taxon>
        <taxon>Arcellinida</taxon>
        <taxon>Sphaerothecina</taxon>
        <taxon>Arcellidae</taxon>
        <taxon>Arcella</taxon>
    </lineage>
</organism>
<dbReference type="InterPro" id="IPR001371">
    <property type="entry name" value="Glyco_hydro_14B_pln"/>
</dbReference>
<dbReference type="Gene3D" id="3.20.20.80">
    <property type="entry name" value="Glycosidases"/>
    <property type="match status" value="1"/>
</dbReference>
<dbReference type="InterPro" id="IPR017853">
    <property type="entry name" value="GH"/>
</dbReference>
<dbReference type="PANTHER" id="PTHR31352:SF1">
    <property type="entry name" value="BETA-AMYLASE 3, CHLOROPLASTIC"/>
    <property type="match status" value="1"/>
</dbReference>
<comment type="similarity">
    <text evidence="2 8">Belongs to the glycosyl hydrolase 14 family.</text>
</comment>
<comment type="catalytic activity">
    <reaction evidence="1 8">
        <text>Hydrolysis of (1-&gt;4)-alpha-D-glucosidic linkages in polysaccharides so as to remove successive maltose units from the non-reducing ends of the chains.</text>
        <dbReference type="EC" id="3.2.1.2"/>
    </reaction>
</comment>
<dbReference type="PANTHER" id="PTHR31352">
    <property type="entry name" value="BETA-AMYLASE 1, CHLOROPLASTIC"/>
    <property type="match status" value="1"/>
</dbReference>
<evidence type="ECO:0000256" key="8">
    <source>
        <dbReference type="RuleBase" id="RU000509"/>
    </source>
</evidence>
<dbReference type="AlphaFoldDB" id="A0A6B2L506"/>
<evidence type="ECO:0000313" key="9">
    <source>
        <dbReference type="EMBL" id="NDV32046.1"/>
    </source>
</evidence>
<evidence type="ECO:0000256" key="7">
    <source>
        <dbReference type="ARBA" id="ARBA00023326"/>
    </source>
</evidence>
<evidence type="ECO:0000256" key="1">
    <source>
        <dbReference type="ARBA" id="ARBA00000546"/>
    </source>
</evidence>
<sequence length="424" mass="46907">MLPLNTITNDGNLNNNLPFDSWFAQLRSANVDGVMGDVWWGIVEKSGPKQYNWSPYQQLLQKVQSHGLKMQATMSFHQCGGNVGDDCDIPLPPWVTSVGNSNPDIYYTDREGNRDHEYLSLGVDNQTIFQGRSPVQIYTDFVRSFASTFSSLMGSTIVELQVGLGPAGELRYPSYQLSRWSFPGVGEFQCYDKYMLADLSRAASAAGHPEWGNGGPNNAGSYNCNPCNDGSCGPFFGSGFDNYNSAYGQFFLGWYSDRLLEHAVAILSNTVPIAKNYGVEVSTKISGIHWQFNTPAHGAELTAGYRNSDGNAYNRIAQTLSRFGVVFDFTCLEMRDSEQPGGSCCCSPENLVYQTLVAAKNNGIVYKGENALPRYDQTAYNTIKYESNRVGPIGGFTYLRLGDTLMQSNNFQTFSSFVNQMHNL</sequence>
<dbReference type="InterPro" id="IPR018238">
    <property type="entry name" value="Glyco_hydro_14_CS"/>
</dbReference>
<evidence type="ECO:0000256" key="3">
    <source>
        <dbReference type="ARBA" id="ARBA00012594"/>
    </source>
</evidence>
<dbReference type="GO" id="GO:0016161">
    <property type="term" value="F:beta-amylase activity"/>
    <property type="evidence" value="ECO:0007669"/>
    <property type="project" value="UniProtKB-EC"/>
</dbReference>
<dbReference type="EMBL" id="GIBP01003077">
    <property type="protein sequence ID" value="NDV32046.1"/>
    <property type="molecule type" value="Transcribed_RNA"/>
</dbReference>
<dbReference type="PROSITE" id="PS00679">
    <property type="entry name" value="BETA_AMYLASE_2"/>
    <property type="match status" value="1"/>
</dbReference>
<dbReference type="PROSITE" id="PS00506">
    <property type="entry name" value="BETA_AMYLASE_1"/>
    <property type="match status" value="1"/>
</dbReference>
<dbReference type="SUPFAM" id="SSF51445">
    <property type="entry name" value="(Trans)glycosidases"/>
    <property type="match status" value="1"/>
</dbReference>
<evidence type="ECO:0000256" key="4">
    <source>
        <dbReference type="ARBA" id="ARBA00022801"/>
    </source>
</evidence>
<keyword evidence="6 8" id="KW-0326">Glycosidase</keyword>
<evidence type="ECO:0000256" key="5">
    <source>
        <dbReference type="ARBA" id="ARBA00023277"/>
    </source>
</evidence>
<dbReference type="InterPro" id="IPR001554">
    <property type="entry name" value="Glyco_hydro_14"/>
</dbReference>
<dbReference type="PRINTS" id="PR00842">
    <property type="entry name" value="GLHYDLASE14B"/>
</dbReference>
<protein>
    <recommendedName>
        <fullName evidence="3 8">Beta-amylase</fullName>
        <ecNumber evidence="3 8">3.2.1.2</ecNumber>
    </recommendedName>
</protein>
<keyword evidence="5 8" id="KW-0119">Carbohydrate metabolism</keyword>
<keyword evidence="7 8" id="KW-0624">Polysaccharide degradation</keyword>
<reference evidence="9" key="1">
    <citation type="journal article" date="2020" name="J. Eukaryot. Microbiol.">
        <title>De novo Sequencing, Assembly and Annotation of the Transcriptome for the Free-Living Testate Amoeba Arcella intermedia.</title>
        <authorList>
            <person name="Ribeiro G.M."/>
            <person name="Porfirio-Sousa A.L."/>
            <person name="Maurer-Alcala X.X."/>
            <person name="Katz L.A."/>
            <person name="Lahr D.J.G."/>
        </authorList>
    </citation>
    <scope>NUCLEOTIDE SEQUENCE</scope>
</reference>
<dbReference type="GO" id="GO:0000272">
    <property type="term" value="P:polysaccharide catabolic process"/>
    <property type="evidence" value="ECO:0007669"/>
    <property type="project" value="UniProtKB-KW"/>
</dbReference>
<keyword evidence="4 8" id="KW-0378">Hydrolase</keyword>
<proteinExistence type="inferred from homology"/>
<dbReference type="EC" id="3.2.1.2" evidence="3 8"/>
<evidence type="ECO:0000256" key="2">
    <source>
        <dbReference type="ARBA" id="ARBA00005652"/>
    </source>
</evidence>
<name>A0A6B2L506_9EUKA</name>
<accession>A0A6B2L506</accession>